<dbReference type="PANTHER" id="PTHR37812">
    <property type="entry name" value="MU-LIKE PROPHAGE FLUMU PROTEIN C"/>
    <property type="match status" value="1"/>
</dbReference>
<dbReference type="NCBIfam" id="NF040785">
    <property type="entry name" value="CD3324_fam"/>
    <property type="match status" value="1"/>
</dbReference>
<dbReference type="Pfam" id="PF08765">
    <property type="entry name" value="Mor"/>
    <property type="match status" value="1"/>
</dbReference>
<dbReference type="InterPro" id="IPR049739">
    <property type="entry name" value="YraL-like"/>
</dbReference>
<dbReference type="InterPro" id="IPR052411">
    <property type="entry name" value="c-mor_Regulatory_Protein"/>
</dbReference>
<dbReference type="HOGENOM" id="CLU_159841_0_0_9"/>
<dbReference type="SUPFAM" id="SSF46689">
    <property type="entry name" value="Homeodomain-like"/>
    <property type="match status" value="1"/>
</dbReference>
<feature type="domain" description="Mor transcription activator" evidence="1">
    <location>
        <begin position="9"/>
        <end position="89"/>
    </location>
</feature>
<reference evidence="2 3" key="1">
    <citation type="submission" date="2010-12" db="EMBL/GenBank/DDBJ databases">
        <title>The Genome Sequence of Coprobacillus sp. strain 29_1.</title>
        <authorList>
            <consortium name="The Broad Institute Genome Sequencing Platform"/>
            <person name="Earl A."/>
            <person name="Ward D."/>
            <person name="Feldgarden M."/>
            <person name="Gevers D."/>
            <person name="Daigneault M."/>
            <person name="Sibley C.D."/>
            <person name="White A."/>
            <person name="Strauss J."/>
            <person name="Allen-Vercoe E."/>
            <person name="Young S.K."/>
            <person name="Zeng Q."/>
            <person name="Gargeya S."/>
            <person name="Fitzgerald M."/>
            <person name="Haas B."/>
            <person name="Abouelleil A."/>
            <person name="Alvarado L."/>
            <person name="Arachchi H.M."/>
            <person name="Berlin A."/>
            <person name="Brown A."/>
            <person name="Chapman S.B."/>
            <person name="Chen Z."/>
            <person name="Dunbar C."/>
            <person name="Freedman E."/>
            <person name="Gearin G."/>
            <person name="Gellesch M."/>
            <person name="Goldberg J."/>
            <person name="Griggs A."/>
            <person name="Gujja S."/>
            <person name="Heilman E."/>
            <person name="Heiman D."/>
            <person name="Howarth C."/>
            <person name="Larson L."/>
            <person name="Lui A."/>
            <person name="MacDonald P.J.P."/>
            <person name="Mehta T."/>
            <person name="Montmayeur A."/>
            <person name="Murphy C."/>
            <person name="Neiman D."/>
            <person name="Pearson M."/>
            <person name="Priest M."/>
            <person name="Roberts A."/>
            <person name="Saif S."/>
            <person name="Shea T."/>
            <person name="Shenoy N."/>
            <person name="Sisk P."/>
            <person name="Stolte C."/>
            <person name="Sykes S."/>
            <person name="White J."/>
            <person name="Yandava C."/>
            <person name="Nusbaum C."/>
            <person name="Birren B."/>
        </authorList>
    </citation>
    <scope>NUCLEOTIDE SEQUENCE [LARGE SCALE GENOMIC DNA]</scope>
    <source>
        <strain evidence="2 3">29_1</strain>
    </source>
</reference>
<dbReference type="Gene3D" id="1.10.10.60">
    <property type="entry name" value="Homeodomain-like"/>
    <property type="match status" value="1"/>
</dbReference>
<name>E7GBH0_9FIRM</name>
<keyword evidence="3" id="KW-1185">Reference proteome</keyword>
<dbReference type="STRING" id="100884.GCA_000269565_02214"/>
<protein>
    <submittedName>
        <fullName evidence="2">Response regulator receiver protein</fullName>
    </submittedName>
</protein>
<gene>
    <name evidence="2" type="ORF">HMPREF9488_02111</name>
</gene>
<dbReference type="EMBL" id="ADKX01000034">
    <property type="protein sequence ID" value="EFW04705.1"/>
    <property type="molecule type" value="Genomic_DNA"/>
</dbReference>
<proteinExistence type="predicted"/>
<evidence type="ECO:0000259" key="1">
    <source>
        <dbReference type="Pfam" id="PF08765"/>
    </source>
</evidence>
<organism evidence="2 3">
    <name type="scientific">Coprobacillus cateniformis</name>
    <dbReference type="NCBI Taxonomy" id="100884"/>
    <lineage>
        <taxon>Bacteria</taxon>
        <taxon>Bacillati</taxon>
        <taxon>Bacillota</taxon>
        <taxon>Erysipelotrichia</taxon>
        <taxon>Erysipelotrichales</taxon>
        <taxon>Coprobacillaceae</taxon>
        <taxon>Coprobacillus</taxon>
    </lineage>
</organism>
<dbReference type="Proteomes" id="UP000003157">
    <property type="component" value="Unassembled WGS sequence"/>
</dbReference>
<dbReference type="eggNOG" id="COG5566">
    <property type="taxonomic scope" value="Bacteria"/>
</dbReference>
<dbReference type="InterPro" id="IPR009057">
    <property type="entry name" value="Homeodomain-like_sf"/>
</dbReference>
<dbReference type="InterPro" id="IPR014875">
    <property type="entry name" value="Mor_transcription_activator"/>
</dbReference>
<dbReference type="PANTHER" id="PTHR37812:SF1">
    <property type="entry name" value="MU-LIKE PROPHAGE FLUMU PROTEIN C"/>
    <property type="match status" value="1"/>
</dbReference>
<sequence>MSYRKATDILPIEILQVIQEYVDGDYLYIPKKKENIKEWGTNTKTKEYTMQRNKEIFEKYVQGYSTIQLATLYYLSHKTIQRIIRQQRSA</sequence>
<evidence type="ECO:0000313" key="3">
    <source>
        <dbReference type="Proteomes" id="UP000003157"/>
    </source>
</evidence>
<dbReference type="RefSeq" id="WP_008789211.1">
    <property type="nucleotide sequence ID" value="NZ_AKCB01000001.1"/>
</dbReference>
<dbReference type="AlphaFoldDB" id="E7GBH0"/>
<accession>E7GBH0</accession>
<dbReference type="OrthoDB" id="9800398at2"/>
<comment type="caution">
    <text evidence="2">The sequence shown here is derived from an EMBL/GenBank/DDBJ whole genome shotgun (WGS) entry which is preliminary data.</text>
</comment>
<evidence type="ECO:0000313" key="2">
    <source>
        <dbReference type="EMBL" id="EFW04705.1"/>
    </source>
</evidence>
<dbReference type="GeneID" id="78230047"/>